<evidence type="ECO:0000256" key="4">
    <source>
        <dbReference type="ARBA" id="ARBA00023136"/>
    </source>
</evidence>
<accession>L1JKE6</accession>
<dbReference type="OMA" id="IPETAGF"/>
<dbReference type="STRING" id="905079.L1JKE6"/>
<feature type="transmembrane region" description="Helical" evidence="5">
    <location>
        <begin position="148"/>
        <end position="173"/>
    </location>
</feature>
<dbReference type="EMBL" id="JH992985">
    <property type="protein sequence ID" value="EKX48565.1"/>
    <property type="molecule type" value="Genomic_DNA"/>
</dbReference>
<dbReference type="InterPro" id="IPR036513">
    <property type="entry name" value="STAS_dom_sf"/>
</dbReference>
<reference evidence="7 9" key="1">
    <citation type="journal article" date="2012" name="Nature">
        <title>Algal genomes reveal evolutionary mosaicism and the fate of nucleomorphs.</title>
        <authorList>
            <consortium name="DOE Joint Genome Institute"/>
            <person name="Curtis B.A."/>
            <person name="Tanifuji G."/>
            <person name="Burki F."/>
            <person name="Gruber A."/>
            <person name="Irimia M."/>
            <person name="Maruyama S."/>
            <person name="Arias M.C."/>
            <person name="Ball S.G."/>
            <person name="Gile G.H."/>
            <person name="Hirakawa Y."/>
            <person name="Hopkins J.F."/>
            <person name="Kuo A."/>
            <person name="Rensing S.A."/>
            <person name="Schmutz J."/>
            <person name="Symeonidi A."/>
            <person name="Elias M."/>
            <person name="Eveleigh R.J."/>
            <person name="Herman E.K."/>
            <person name="Klute M.J."/>
            <person name="Nakayama T."/>
            <person name="Obornik M."/>
            <person name="Reyes-Prieto A."/>
            <person name="Armbrust E.V."/>
            <person name="Aves S.J."/>
            <person name="Beiko R.G."/>
            <person name="Coutinho P."/>
            <person name="Dacks J.B."/>
            <person name="Durnford D.G."/>
            <person name="Fast N.M."/>
            <person name="Green B.R."/>
            <person name="Grisdale C.J."/>
            <person name="Hempel F."/>
            <person name="Henrissat B."/>
            <person name="Hoppner M.P."/>
            <person name="Ishida K."/>
            <person name="Kim E."/>
            <person name="Koreny L."/>
            <person name="Kroth P.G."/>
            <person name="Liu Y."/>
            <person name="Malik S.B."/>
            <person name="Maier U.G."/>
            <person name="McRose D."/>
            <person name="Mock T."/>
            <person name="Neilson J.A."/>
            <person name="Onodera N.T."/>
            <person name="Poole A.M."/>
            <person name="Pritham E.J."/>
            <person name="Richards T.A."/>
            <person name="Rocap G."/>
            <person name="Roy S.W."/>
            <person name="Sarai C."/>
            <person name="Schaack S."/>
            <person name="Shirato S."/>
            <person name="Slamovits C.H."/>
            <person name="Spencer D.F."/>
            <person name="Suzuki S."/>
            <person name="Worden A.Z."/>
            <person name="Zauner S."/>
            <person name="Barry K."/>
            <person name="Bell C."/>
            <person name="Bharti A.K."/>
            <person name="Crow J.A."/>
            <person name="Grimwood J."/>
            <person name="Kramer R."/>
            <person name="Lindquist E."/>
            <person name="Lucas S."/>
            <person name="Salamov A."/>
            <person name="McFadden G.I."/>
            <person name="Lane C.E."/>
            <person name="Keeling P.J."/>
            <person name="Gray M.W."/>
            <person name="Grigoriev I.V."/>
            <person name="Archibald J.M."/>
        </authorList>
    </citation>
    <scope>NUCLEOTIDE SEQUENCE</scope>
    <source>
        <strain evidence="7 9">CCMP2712</strain>
    </source>
</reference>
<dbReference type="InterPro" id="IPR011547">
    <property type="entry name" value="SLC26A/SulP_dom"/>
</dbReference>
<dbReference type="PaxDb" id="55529-EKX48565"/>
<dbReference type="HOGENOM" id="CLU_441765_0_0_1"/>
<proteinExistence type="predicted"/>
<evidence type="ECO:0000256" key="3">
    <source>
        <dbReference type="ARBA" id="ARBA00022989"/>
    </source>
</evidence>
<organism evidence="7">
    <name type="scientific">Guillardia theta (strain CCMP2712)</name>
    <name type="common">Cryptophyte</name>
    <dbReference type="NCBI Taxonomy" id="905079"/>
    <lineage>
        <taxon>Eukaryota</taxon>
        <taxon>Cryptophyceae</taxon>
        <taxon>Pyrenomonadales</taxon>
        <taxon>Geminigeraceae</taxon>
        <taxon>Guillardia</taxon>
    </lineage>
</organism>
<feature type="transmembrane region" description="Helical" evidence="5">
    <location>
        <begin position="45"/>
        <end position="65"/>
    </location>
</feature>
<evidence type="ECO:0000313" key="7">
    <source>
        <dbReference type="EMBL" id="EKX48565.1"/>
    </source>
</evidence>
<feature type="transmembrane region" description="Helical" evidence="5">
    <location>
        <begin position="218"/>
        <end position="236"/>
    </location>
</feature>
<feature type="transmembrane region" description="Helical" evidence="5">
    <location>
        <begin position="274"/>
        <end position="296"/>
    </location>
</feature>
<feature type="transmembrane region" description="Helical" evidence="5">
    <location>
        <begin position="77"/>
        <end position="96"/>
    </location>
</feature>
<dbReference type="AlphaFoldDB" id="L1JKE6"/>
<keyword evidence="4 5" id="KW-0472">Membrane</keyword>
<keyword evidence="2 5" id="KW-0812">Transmembrane</keyword>
<evidence type="ECO:0000259" key="6">
    <source>
        <dbReference type="PROSITE" id="PS50801"/>
    </source>
</evidence>
<dbReference type="RefSeq" id="XP_005835545.1">
    <property type="nucleotide sequence ID" value="XM_005835488.1"/>
</dbReference>
<feature type="transmembrane region" description="Helical" evidence="5">
    <location>
        <begin position="116"/>
        <end position="136"/>
    </location>
</feature>
<keyword evidence="3 5" id="KW-1133">Transmembrane helix</keyword>
<dbReference type="CDD" id="cd07042">
    <property type="entry name" value="STAS_SulP_like_sulfate_transporter"/>
    <property type="match status" value="1"/>
</dbReference>
<dbReference type="Proteomes" id="UP000011087">
    <property type="component" value="Unassembled WGS sequence"/>
</dbReference>
<feature type="domain" description="STAS" evidence="6">
    <location>
        <begin position="469"/>
        <end position="580"/>
    </location>
</feature>
<dbReference type="EnsemblProtists" id="EKX48565">
    <property type="protein sequence ID" value="EKX48565"/>
    <property type="gene ID" value="GUITHDRAFT_136674"/>
</dbReference>
<dbReference type="InterPro" id="IPR001902">
    <property type="entry name" value="SLC26A/SulP_fam"/>
</dbReference>
<dbReference type="eggNOG" id="KOG0236">
    <property type="taxonomic scope" value="Eukaryota"/>
</dbReference>
<dbReference type="OrthoDB" id="288203at2759"/>
<dbReference type="KEGG" id="gtt:GUITHDRAFT_136674"/>
<evidence type="ECO:0000313" key="8">
    <source>
        <dbReference type="EnsemblProtists" id="EKX48565"/>
    </source>
</evidence>
<protein>
    <recommendedName>
        <fullName evidence="6">STAS domain-containing protein</fullName>
    </recommendedName>
</protein>
<comment type="subcellular location">
    <subcellularLocation>
        <location evidence="1">Membrane</location>
        <topology evidence="1">Multi-pass membrane protein</topology>
    </subcellularLocation>
</comment>
<name>L1JKE6_GUITC</name>
<dbReference type="GO" id="GO:0055085">
    <property type="term" value="P:transmembrane transport"/>
    <property type="evidence" value="ECO:0007669"/>
    <property type="project" value="InterPro"/>
</dbReference>
<dbReference type="PANTHER" id="PTHR11814">
    <property type="entry name" value="SULFATE TRANSPORTER"/>
    <property type="match status" value="1"/>
</dbReference>
<reference evidence="9" key="2">
    <citation type="submission" date="2012-11" db="EMBL/GenBank/DDBJ databases">
        <authorList>
            <person name="Kuo A."/>
            <person name="Curtis B.A."/>
            <person name="Tanifuji G."/>
            <person name="Burki F."/>
            <person name="Gruber A."/>
            <person name="Irimia M."/>
            <person name="Maruyama S."/>
            <person name="Arias M.C."/>
            <person name="Ball S.G."/>
            <person name="Gile G.H."/>
            <person name="Hirakawa Y."/>
            <person name="Hopkins J.F."/>
            <person name="Rensing S.A."/>
            <person name="Schmutz J."/>
            <person name="Symeonidi A."/>
            <person name="Elias M."/>
            <person name="Eveleigh R.J."/>
            <person name="Herman E.K."/>
            <person name="Klute M.J."/>
            <person name="Nakayama T."/>
            <person name="Obornik M."/>
            <person name="Reyes-Prieto A."/>
            <person name="Armbrust E.V."/>
            <person name="Aves S.J."/>
            <person name="Beiko R.G."/>
            <person name="Coutinho P."/>
            <person name="Dacks J.B."/>
            <person name="Durnford D.G."/>
            <person name="Fast N.M."/>
            <person name="Green B.R."/>
            <person name="Grisdale C."/>
            <person name="Hempe F."/>
            <person name="Henrissat B."/>
            <person name="Hoppner M.P."/>
            <person name="Ishida K.-I."/>
            <person name="Kim E."/>
            <person name="Koreny L."/>
            <person name="Kroth P.G."/>
            <person name="Liu Y."/>
            <person name="Malik S.-B."/>
            <person name="Maier U.G."/>
            <person name="McRose D."/>
            <person name="Mock T."/>
            <person name="Neilson J.A."/>
            <person name="Onodera N.T."/>
            <person name="Poole A.M."/>
            <person name="Pritham E.J."/>
            <person name="Richards T.A."/>
            <person name="Rocap G."/>
            <person name="Roy S.W."/>
            <person name="Sarai C."/>
            <person name="Schaack S."/>
            <person name="Shirato S."/>
            <person name="Slamovits C.H."/>
            <person name="Spencer D.F."/>
            <person name="Suzuki S."/>
            <person name="Worden A.Z."/>
            <person name="Zauner S."/>
            <person name="Barry K."/>
            <person name="Bell C."/>
            <person name="Bharti A.K."/>
            <person name="Crow J.A."/>
            <person name="Grimwood J."/>
            <person name="Kramer R."/>
            <person name="Lindquist E."/>
            <person name="Lucas S."/>
            <person name="Salamov A."/>
            <person name="McFadden G.I."/>
            <person name="Lane C.E."/>
            <person name="Keeling P.J."/>
            <person name="Gray M.W."/>
            <person name="Grigoriev I.V."/>
            <person name="Archibald J.M."/>
        </authorList>
    </citation>
    <scope>NUCLEOTIDE SEQUENCE</scope>
    <source>
        <strain evidence="9">CCMP2712</strain>
    </source>
</reference>
<evidence type="ECO:0000313" key="9">
    <source>
        <dbReference type="Proteomes" id="UP000011087"/>
    </source>
</evidence>
<dbReference type="PROSITE" id="PS50801">
    <property type="entry name" value="STAS"/>
    <property type="match status" value="1"/>
</dbReference>
<evidence type="ECO:0000256" key="5">
    <source>
        <dbReference type="SAM" id="Phobius"/>
    </source>
</evidence>
<reference evidence="8" key="3">
    <citation type="submission" date="2016-03" db="UniProtKB">
        <authorList>
            <consortium name="EnsemblProtists"/>
        </authorList>
    </citation>
    <scope>IDENTIFICATION</scope>
</reference>
<evidence type="ECO:0000256" key="1">
    <source>
        <dbReference type="ARBA" id="ARBA00004141"/>
    </source>
</evidence>
<feature type="transmembrane region" description="Helical" evidence="5">
    <location>
        <begin position="360"/>
        <end position="388"/>
    </location>
</feature>
<sequence length="619" mass="66513">MDFSRPRSNNPDASSLMEIISNPTKAQLYTTVGPVSLIQALSDNIRPALLVAVVSVSLSIGLGIASGSTPLAGLRTAIWGGLFCGAFGSSPFNIIGPAGALAGQLSKYSSMWGPDVLPWIAICSGFLCAVILKLNLQKYMLFMPKSVFEGFTVAVAFGIGLKQINYACGLHGLHKHEHFIENVWESIKNLPHARMSSLALFVPETILLFVLLKKVPKIPWMVIVPFVTIIFGYVASGESEGFSLDTLKTEFGVLTNDIIEFPDFSVVERIASNFGAFASACFSVCLVAVLETLISAKIADFRAHDNFLGSFDEGKELRALAGAQVLCGLLGGLPPTGVFVRTSVNQLNGATHVLSQWMNAIFVMIITVATMPVFSYLPLSSVASILVVSSVRMIPMHFLHDLWKNDKSHFGLCMFTAAVGIWSDPVEGLLGGMLIAFLMGAMSSNTASGAVVMEKSEVMLDGEELPAGIVQITGPVTYANGEGIMKRSLDVMEFSPVMCVLDLSRVTEMDMDGGEAVERLVVSLQKRMKSNAQNLTGGGQVAFVGIPNSIKHVLHSQHHIKEVLEGRDSFSTVAGALKQMSHAMSREINLVVDQSETLITASFNSQCMGGSDYPVETKQ</sequence>
<feature type="transmembrane region" description="Helical" evidence="5">
    <location>
        <begin position="193"/>
        <end position="211"/>
    </location>
</feature>
<dbReference type="Gene3D" id="3.30.750.24">
    <property type="entry name" value="STAS domain"/>
    <property type="match status" value="1"/>
</dbReference>
<evidence type="ECO:0000256" key="2">
    <source>
        <dbReference type="ARBA" id="ARBA00022692"/>
    </source>
</evidence>
<dbReference type="InterPro" id="IPR002645">
    <property type="entry name" value="STAS_dom"/>
</dbReference>
<gene>
    <name evidence="7" type="ORF">GUITHDRAFT_136674</name>
</gene>
<keyword evidence="9" id="KW-1185">Reference proteome</keyword>
<dbReference type="Pfam" id="PF00916">
    <property type="entry name" value="Sulfate_transp"/>
    <property type="match status" value="1"/>
</dbReference>
<dbReference type="GeneID" id="17305320"/>
<dbReference type="GO" id="GO:0016020">
    <property type="term" value="C:membrane"/>
    <property type="evidence" value="ECO:0007669"/>
    <property type="project" value="UniProtKB-SubCell"/>
</dbReference>